<evidence type="ECO:0000313" key="3">
    <source>
        <dbReference type="Proteomes" id="UP001150942"/>
    </source>
</evidence>
<keyword evidence="3" id="KW-1185">Reference proteome</keyword>
<organism evidence="2 3">
    <name type="scientific">Penicillium cf. viridicatum</name>
    <dbReference type="NCBI Taxonomy" id="2972119"/>
    <lineage>
        <taxon>Eukaryota</taxon>
        <taxon>Fungi</taxon>
        <taxon>Dikarya</taxon>
        <taxon>Ascomycota</taxon>
        <taxon>Pezizomycotina</taxon>
        <taxon>Eurotiomycetes</taxon>
        <taxon>Eurotiomycetidae</taxon>
        <taxon>Eurotiales</taxon>
        <taxon>Aspergillaceae</taxon>
        <taxon>Penicillium</taxon>
    </lineage>
</organism>
<dbReference type="Proteomes" id="UP001150942">
    <property type="component" value="Unassembled WGS sequence"/>
</dbReference>
<proteinExistence type="predicted"/>
<accession>A0A9W9SWA6</accession>
<reference evidence="2" key="2">
    <citation type="journal article" date="2023" name="IMA Fungus">
        <title>Comparative genomic study of the Penicillium genus elucidates a diverse pangenome and 15 lateral gene transfer events.</title>
        <authorList>
            <person name="Petersen C."/>
            <person name="Sorensen T."/>
            <person name="Nielsen M.R."/>
            <person name="Sondergaard T.E."/>
            <person name="Sorensen J.L."/>
            <person name="Fitzpatrick D.A."/>
            <person name="Frisvad J.C."/>
            <person name="Nielsen K.L."/>
        </authorList>
    </citation>
    <scope>NUCLEOTIDE SEQUENCE</scope>
    <source>
        <strain evidence="2">IBT 20477</strain>
    </source>
</reference>
<dbReference type="AlphaFoldDB" id="A0A9W9SWA6"/>
<comment type="caution">
    <text evidence="2">The sequence shown here is derived from an EMBL/GenBank/DDBJ whole genome shotgun (WGS) entry which is preliminary data.</text>
</comment>
<evidence type="ECO:0000256" key="1">
    <source>
        <dbReference type="SAM" id="MobiDB-lite"/>
    </source>
</evidence>
<feature type="region of interest" description="Disordered" evidence="1">
    <location>
        <begin position="1"/>
        <end position="21"/>
    </location>
</feature>
<reference evidence="2" key="1">
    <citation type="submission" date="2022-11" db="EMBL/GenBank/DDBJ databases">
        <authorList>
            <person name="Petersen C."/>
        </authorList>
    </citation>
    <scope>NUCLEOTIDE SEQUENCE</scope>
    <source>
        <strain evidence="2">IBT 20477</strain>
    </source>
</reference>
<evidence type="ECO:0000313" key="2">
    <source>
        <dbReference type="EMBL" id="KAJ5201063.1"/>
    </source>
</evidence>
<sequence length="88" mass="9669">MRPTRAPSSGPTEPPPEETTSAHYLAEEGRPWPIRASSHSRRAYSLTIQCAKGTSLMRGNPVSNVTPAIYHTSHLLTRSSYPATGLWH</sequence>
<dbReference type="EMBL" id="JAPQKQ010000004">
    <property type="protein sequence ID" value="KAJ5201063.1"/>
    <property type="molecule type" value="Genomic_DNA"/>
</dbReference>
<gene>
    <name evidence="2" type="ORF">N7449_005866</name>
</gene>
<name>A0A9W9SWA6_9EURO</name>
<protein>
    <submittedName>
        <fullName evidence="2">Uncharacterized protein</fullName>
    </submittedName>
</protein>